<feature type="transmembrane region" description="Helical" evidence="6">
    <location>
        <begin position="87"/>
        <end position="105"/>
    </location>
</feature>
<reference evidence="8 9" key="1">
    <citation type="submission" date="2020-08" db="EMBL/GenBank/DDBJ databases">
        <title>Bridging the membrane lipid divide: bacteria of the FCB group superphylum have the potential to synthesize archaeal ether lipids.</title>
        <authorList>
            <person name="Villanueva L."/>
            <person name="Von Meijenfeldt F.A.B."/>
            <person name="Westbye A.B."/>
            <person name="Yadav S."/>
            <person name="Hopmans E.C."/>
            <person name="Dutilh B.E."/>
            <person name="Sinninghe Damste J.S."/>
        </authorList>
    </citation>
    <scope>NUCLEOTIDE SEQUENCE [LARGE SCALE GENOMIC DNA]</scope>
    <source>
        <strain evidence="8">NIOZ-UU27</strain>
    </source>
</reference>
<evidence type="ECO:0000259" key="7">
    <source>
        <dbReference type="Pfam" id="PF04138"/>
    </source>
</evidence>
<evidence type="ECO:0000256" key="5">
    <source>
        <dbReference type="ARBA" id="ARBA00023136"/>
    </source>
</evidence>
<gene>
    <name evidence="8" type="ORF">H8E19_12635</name>
</gene>
<name>A0A8J6N0X1_9DELT</name>
<keyword evidence="3 6" id="KW-0812">Transmembrane</keyword>
<protein>
    <submittedName>
        <fullName evidence="8">GtrA family protein</fullName>
    </submittedName>
</protein>
<evidence type="ECO:0000256" key="1">
    <source>
        <dbReference type="ARBA" id="ARBA00004141"/>
    </source>
</evidence>
<feature type="transmembrane region" description="Helical" evidence="6">
    <location>
        <begin position="48"/>
        <end position="67"/>
    </location>
</feature>
<dbReference type="AlphaFoldDB" id="A0A8J6N0X1"/>
<evidence type="ECO:0000256" key="3">
    <source>
        <dbReference type="ARBA" id="ARBA00022692"/>
    </source>
</evidence>
<proteinExistence type="inferred from homology"/>
<dbReference type="PANTHER" id="PTHR38459:SF1">
    <property type="entry name" value="PROPHAGE BACTOPRENOL-LINKED GLUCOSE TRANSLOCASE HOMOLOG"/>
    <property type="match status" value="1"/>
</dbReference>
<dbReference type="Pfam" id="PF04138">
    <property type="entry name" value="GtrA_DPMS_TM"/>
    <property type="match status" value="1"/>
</dbReference>
<evidence type="ECO:0000313" key="9">
    <source>
        <dbReference type="Proteomes" id="UP000650524"/>
    </source>
</evidence>
<dbReference type="GO" id="GO:0000271">
    <property type="term" value="P:polysaccharide biosynthetic process"/>
    <property type="evidence" value="ECO:0007669"/>
    <property type="project" value="InterPro"/>
</dbReference>
<accession>A0A8J6N0X1</accession>
<evidence type="ECO:0000256" key="4">
    <source>
        <dbReference type="ARBA" id="ARBA00022989"/>
    </source>
</evidence>
<comment type="similarity">
    <text evidence="2">Belongs to the GtrA family.</text>
</comment>
<dbReference type="InterPro" id="IPR051401">
    <property type="entry name" value="GtrA_CellWall_Glycosyl"/>
</dbReference>
<dbReference type="PANTHER" id="PTHR38459">
    <property type="entry name" value="PROPHAGE BACTOPRENOL-LINKED GLUCOSE TRANSLOCASE HOMOLOG"/>
    <property type="match status" value="1"/>
</dbReference>
<organism evidence="8 9">
    <name type="scientific">Candidatus Desulfacyla euxinica</name>
    <dbReference type="NCBI Taxonomy" id="2841693"/>
    <lineage>
        <taxon>Bacteria</taxon>
        <taxon>Deltaproteobacteria</taxon>
        <taxon>Candidatus Desulfacyla</taxon>
    </lineage>
</organism>
<comment type="subcellular location">
    <subcellularLocation>
        <location evidence="1">Membrane</location>
        <topology evidence="1">Multi-pass membrane protein</topology>
    </subcellularLocation>
</comment>
<keyword evidence="5 6" id="KW-0472">Membrane</keyword>
<feature type="transmembrane region" description="Helical" evidence="6">
    <location>
        <begin position="21"/>
        <end position="42"/>
    </location>
</feature>
<evidence type="ECO:0000313" key="8">
    <source>
        <dbReference type="EMBL" id="MBC8178243.1"/>
    </source>
</evidence>
<dbReference type="Proteomes" id="UP000650524">
    <property type="component" value="Unassembled WGS sequence"/>
</dbReference>
<feature type="domain" description="GtrA/DPMS transmembrane" evidence="7">
    <location>
        <begin position="24"/>
        <end position="137"/>
    </location>
</feature>
<sequence>MAMIPNRFYGLFERLFFQRSLFFFLITGALTAGVYFSIFAIMWNLLHINYKISLTAAYWGGLCFHFFMNRHVTFRSYCNIGRQVTKYLIMSFVNYVIALVVTVMVVNSLHFSPYVGVILSVCITVMSGYLMSRFWVFRHVE</sequence>
<dbReference type="GO" id="GO:0005886">
    <property type="term" value="C:plasma membrane"/>
    <property type="evidence" value="ECO:0007669"/>
    <property type="project" value="TreeGrafter"/>
</dbReference>
<comment type="caution">
    <text evidence="8">The sequence shown here is derived from an EMBL/GenBank/DDBJ whole genome shotgun (WGS) entry which is preliminary data.</text>
</comment>
<dbReference type="EMBL" id="JACNJD010000267">
    <property type="protein sequence ID" value="MBC8178243.1"/>
    <property type="molecule type" value="Genomic_DNA"/>
</dbReference>
<evidence type="ECO:0000256" key="6">
    <source>
        <dbReference type="SAM" id="Phobius"/>
    </source>
</evidence>
<dbReference type="InterPro" id="IPR007267">
    <property type="entry name" value="GtrA_DPMS_TM"/>
</dbReference>
<feature type="transmembrane region" description="Helical" evidence="6">
    <location>
        <begin position="111"/>
        <end position="131"/>
    </location>
</feature>
<keyword evidence="4 6" id="KW-1133">Transmembrane helix</keyword>
<evidence type="ECO:0000256" key="2">
    <source>
        <dbReference type="ARBA" id="ARBA00009399"/>
    </source>
</evidence>